<accession>A0ACC2Q4B8</accession>
<dbReference type="EMBL" id="CM056802">
    <property type="protein sequence ID" value="KAJ8707926.1"/>
    <property type="molecule type" value="Genomic_DNA"/>
</dbReference>
<gene>
    <name evidence="1" type="ORF">PYW08_010292</name>
</gene>
<evidence type="ECO:0000313" key="2">
    <source>
        <dbReference type="Proteomes" id="UP001231649"/>
    </source>
</evidence>
<organism evidence="1 2">
    <name type="scientific">Mythimna loreyi</name>
    <dbReference type="NCBI Taxonomy" id="667449"/>
    <lineage>
        <taxon>Eukaryota</taxon>
        <taxon>Metazoa</taxon>
        <taxon>Ecdysozoa</taxon>
        <taxon>Arthropoda</taxon>
        <taxon>Hexapoda</taxon>
        <taxon>Insecta</taxon>
        <taxon>Pterygota</taxon>
        <taxon>Neoptera</taxon>
        <taxon>Endopterygota</taxon>
        <taxon>Lepidoptera</taxon>
        <taxon>Glossata</taxon>
        <taxon>Ditrysia</taxon>
        <taxon>Noctuoidea</taxon>
        <taxon>Noctuidae</taxon>
        <taxon>Noctuinae</taxon>
        <taxon>Hadenini</taxon>
        <taxon>Mythimna</taxon>
    </lineage>
</organism>
<reference evidence="1" key="1">
    <citation type="submission" date="2023-03" db="EMBL/GenBank/DDBJ databases">
        <title>Chromosome-level genomes of two armyworms, Mythimna separata and Mythimna loreyi, provide insights into the biosynthesis and reception of sex pheromones.</title>
        <authorList>
            <person name="Zhao H."/>
        </authorList>
    </citation>
    <scope>NUCLEOTIDE SEQUENCE</scope>
    <source>
        <strain evidence="1">BeijingLab</strain>
    </source>
</reference>
<proteinExistence type="predicted"/>
<dbReference type="Proteomes" id="UP001231649">
    <property type="component" value="Chromosome 26"/>
</dbReference>
<protein>
    <submittedName>
        <fullName evidence="1">Uncharacterized protein</fullName>
    </submittedName>
</protein>
<keyword evidence="2" id="KW-1185">Reference proteome</keyword>
<evidence type="ECO:0000313" key="1">
    <source>
        <dbReference type="EMBL" id="KAJ8707926.1"/>
    </source>
</evidence>
<name>A0ACC2Q4B8_9NEOP</name>
<sequence>MSLPDSSSDSDGGLYFDPHSILKLILNIGDAFNIRVIMCHENTSGEDMIAVSLRDIWWKIEDKLSQLYVVVFDFLYDQGLKNYKNMDTNLSLPVTSRLCNIIVDYASDILSKEGMEICSCLNDAE</sequence>
<comment type="caution">
    <text evidence="1">The sequence shown here is derived from an EMBL/GenBank/DDBJ whole genome shotgun (WGS) entry which is preliminary data.</text>
</comment>